<comment type="similarity">
    <text evidence="3">Belongs to the UTP5 family.</text>
</comment>
<evidence type="ECO:0000256" key="1">
    <source>
        <dbReference type="ARBA" id="ARBA00004123"/>
    </source>
</evidence>
<organism evidence="6 7">
    <name type="scientific">Sporothrix curviconia</name>
    <dbReference type="NCBI Taxonomy" id="1260050"/>
    <lineage>
        <taxon>Eukaryota</taxon>
        <taxon>Fungi</taxon>
        <taxon>Dikarya</taxon>
        <taxon>Ascomycota</taxon>
        <taxon>Pezizomycotina</taxon>
        <taxon>Sordariomycetes</taxon>
        <taxon>Sordariomycetidae</taxon>
        <taxon>Ophiostomatales</taxon>
        <taxon>Ophiostomataceae</taxon>
        <taxon>Sporothrix</taxon>
    </lineage>
</organism>
<dbReference type="EMBL" id="CAWUHB010000115">
    <property type="protein sequence ID" value="CAK7236408.1"/>
    <property type="molecule type" value="Genomic_DNA"/>
</dbReference>
<evidence type="ECO:0000313" key="6">
    <source>
        <dbReference type="EMBL" id="CAK7236408.1"/>
    </source>
</evidence>
<dbReference type="InterPro" id="IPR052414">
    <property type="entry name" value="U3_snoRNA-assoc_WDR"/>
</dbReference>
<feature type="region of interest" description="Disordered" evidence="4">
    <location>
        <begin position="402"/>
        <end position="485"/>
    </location>
</feature>
<evidence type="ECO:0000313" key="7">
    <source>
        <dbReference type="Proteomes" id="UP001642405"/>
    </source>
</evidence>
<name>A0ABP0CWG2_9PEZI</name>
<dbReference type="PANTHER" id="PTHR44267">
    <property type="entry name" value="WD REPEAT-CONTAINING PROTEIN 43"/>
    <property type="match status" value="1"/>
</dbReference>
<evidence type="ECO:0000256" key="4">
    <source>
        <dbReference type="SAM" id="MobiDB-lite"/>
    </source>
</evidence>
<evidence type="ECO:0000259" key="5">
    <source>
        <dbReference type="Pfam" id="PF04003"/>
    </source>
</evidence>
<dbReference type="Proteomes" id="UP001642405">
    <property type="component" value="Unassembled WGS sequence"/>
</dbReference>
<feature type="compositionally biased region" description="Acidic residues" evidence="4">
    <location>
        <begin position="402"/>
        <end position="465"/>
    </location>
</feature>
<dbReference type="Pfam" id="PF04003">
    <property type="entry name" value="Utp12"/>
    <property type="match status" value="1"/>
</dbReference>
<feature type="compositionally biased region" description="Acidic residues" evidence="4">
    <location>
        <begin position="112"/>
        <end position="123"/>
    </location>
</feature>
<reference evidence="6 7" key="1">
    <citation type="submission" date="2024-01" db="EMBL/GenBank/DDBJ databases">
        <authorList>
            <person name="Allen C."/>
            <person name="Tagirdzhanova G."/>
        </authorList>
    </citation>
    <scope>NUCLEOTIDE SEQUENCE [LARGE SCALE GENOMIC DNA]</scope>
</reference>
<gene>
    <name evidence="6" type="primary">UTP5</name>
    <name evidence="6" type="ORF">SCUCBS95973_009598</name>
</gene>
<feature type="region of interest" description="Disordered" evidence="4">
    <location>
        <begin position="1"/>
        <end position="128"/>
    </location>
</feature>
<keyword evidence="7" id="KW-1185">Reference proteome</keyword>
<proteinExistence type="inferred from homology"/>
<comment type="caution">
    <text evidence="6">The sequence shown here is derived from an EMBL/GenBank/DDBJ whole genome shotgun (WGS) entry which is preliminary data.</text>
</comment>
<protein>
    <submittedName>
        <fullName evidence="6">Small subunit (SSU) processome component</fullName>
    </submittedName>
</protein>
<accession>A0ABP0CWG2</accession>
<sequence>MSSTKRKAPPLRIARPQMTQNAKHASRARINDSRMAVVNVPKHQQKSKKKAAGEAIEISSDEESDNSAVDEDDLMDEDEPATAAAASAEPKTNGHVHANATANVNGSSKNDEENDDNEDEDGDHEPTFGDLVREHETVDVAAALSLLNPADAAAAAAPNGKNPAAAPTLASLGHLLNSALRSGDDANLEICFSTTTDTTWIRNTIQRLDPSLAGTLLQKLAARIHRRPGRAHTLVGWVQWTLITHGGALLANQAGVTRALQELHRVLEERARGLNSLLLLKGKLDMLEAQMQMRRQQRAGGVSSSSIITTSGPAAGAAAVSGRIGSKAVDSITKNMGRTSGGARGSGRRRRALGADAADEENGVATYIEDFDDNEDEAEADISGQVLVNNAGVAGESFIADSDEEALDEDDDDDSEDDGEEGGVVDDDDLEEVDDDEAGEEDEVDFDDVDDDDDEDDDDDGEEEQATAPPPKLQKKSGGAFSKRR</sequence>
<feature type="region of interest" description="Disordered" evidence="4">
    <location>
        <begin position="332"/>
        <end position="358"/>
    </location>
</feature>
<evidence type="ECO:0000256" key="2">
    <source>
        <dbReference type="ARBA" id="ARBA00023242"/>
    </source>
</evidence>
<comment type="subcellular location">
    <subcellularLocation>
        <location evidence="1">Nucleus</location>
    </subcellularLocation>
</comment>
<dbReference type="InterPro" id="IPR007148">
    <property type="entry name" value="SSU_processome_Utp12"/>
</dbReference>
<keyword evidence="2" id="KW-0539">Nucleus</keyword>
<feature type="compositionally biased region" description="Acidic residues" evidence="4">
    <location>
        <begin position="59"/>
        <end position="80"/>
    </location>
</feature>
<evidence type="ECO:0000256" key="3">
    <source>
        <dbReference type="ARBA" id="ARBA00038335"/>
    </source>
</evidence>
<dbReference type="PANTHER" id="PTHR44267:SF1">
    <property type="entry name" value="WD REPEAT-CONTAINING PROTEIN 43"/>
    <property type="match status" value="1"/>
</dbReference>
<feature type="domain" description="Small-subunit processome Utp12" evidence="5">
    <location>
        <begin position="188"/>
        <end position="288"/>
    </location>
</feature>